<dbReference type="PANTHER" id="PTHR21180:SF32">
    <property type="entry name" value="ENDONUCLEASE_EXONUCLEASE_PHOSPHATASE FAMILY DOMAIN-CONTAINING PROTEIN 1"/>
    <property type="match status" value="1"/>
</dbReference>
<dbReference type="GO" id="GO:0015627">
    <property type="term" value="C:type II protein secretion system complex"/>
    <property type="evidence" value="ECO:0007669"/>
    <property type="project" value="TreeGrafter"/>
</dbReference>
<dbReference type="KEGG" id="meg:DKB62_12320"/>
<proteinExistence type="predicted"/>
<dbReference type="SMART" id="SM00278">
    <property type="entry name" value="HhH1"/>
    <property type="match status" value="2"/>
</dbReference>
<dbReference type="RefSeq" id="WP_107196675.1">
    <property type="nucleotide sequence ID" value="NZ_CP029462.1"/>
</dbReference>
<keyword evidence="3" id="KW-1185">Reference proteome</keyword>
<protein>
    <submittedName>
        <fullName evidence="2">ComEA family DNA-binding protein</fullName>
    </submittedName>
</protein>
<dbReference type="GO" id="GO:0006281">
    <property type="term" value="P:DNA repair"/>
    <property type="evidence" value="ECO:0007669"/>
    <property type="project" value="InterPro"/>
</dbReference>
<dbReference type="InterPro" id="IPR004509">
    <property type="entry name" value="Competence_ComEA_HhH"/>
</dbReference>
<evidence type="ECO:0000313" key="3">
    <source>
        <dbReference type="Proteomes" id="UP000254337"/>
    </source>
</evidence>
<dbReference type="InterPro" id="IPR019554">
    <property type="entry name" value="Soluble_ligand-bd"/>
</dbReference>
<accession>A0A346B2E0</accession>
<dbReference type="Gene3D" id="3.10.560.10">
    <property type="entry name" value="Outer membrane lipoprotein wza domain like"/>
    <property type="match status" value="1"/>
</dbReference>
<sequence length="175" mass="18609">MKKVLIGVCLLAALFILQGALPDWLEEPAAMPAVEAPQPQSAYVYVSGAVRKPGLYAFDETVRVGEAVHAAGGVLPYADAAAVNFADEAADGMHIHIPYDLNGAPSVGEADDGRININEADEEKLGELPGIGPAMARKIIAYRDEHGLFSSIEELQKVKGIGPAKYKELQDKVTI</sequence>
<dbReference type="InterPro" id="IPR051675">
    <property type="entry name" value="Endo/Exo/Phosphatase_dom_1"/>
</dbReference>
<reference evidence="2 3" key="1">
    <citation type="submission" date="2018-05" db="EMBL/GenBank/DDBJ databases">
        <title>Complete genome sequence of Megasphaera sp. AJH120T, isolated from the ceca of a chicken.</title>
        <authorList>
            <person name="Maki J."/>
            <person name="Looft T."/>
        </authorList>
    </citation>
    <scope>NUCLEOTIDE SEQUENCE [LARGE SCALE GENOMIC DNA]</scope>
    <source>
        <strain evidence="2 3">AJH120</strain>
    </source>
</reference>
<dbReference type="SUPFAM" id="SSF47781">
    <property type="entry name" value="RuvA domain 2-like"/>
    <property type="match status" value="1"/>
</dbReference>
<dbReference type="InterPro" id="IPR003583">
    <property type="entry name" value="Hlx-hairpin-Hlx_DNA-bd_motif"/>
</dbReference>
<name>A0A346B2E0_9FIRM</name>
<feature type="domain" description="Helix-hairpin-helix DNA-binding motif class 1" evidence="1">
    <location>
        <begin position="123"/>
        <end position="142"/>
    </location>
</feature>
<organism evidence="2 3">
    <name type="scientific">Megasphaera stantonii</name>
    <dbReference type="NCBI Taxonomy" id="2144175"/>
    <lineage>
        <taxon>Bacteria</taxon>
        <taxon>Bacillati</taxon>
        <taxon>Bacillota</taxon>
        <taxon>Negativicutes</taxon>
        <taxon>Veillonellales</taxon>
        <taxon>Veillonellaceae</taxon>
        <taxon>Megasphaera</taxon>
    </lineage>
</organism>
<dbReference type="GO" id="GO:0015628">
    <property type="term" value="P:protein secretion by the type II secretion system"/>
    <property type="evidence" value="ECO:0007669"/>
    <property type="project" value="TreeGrafter"/>
</dbReference>
<dbReference type="EMBL" id="CP029462">
    <property type="protein sequence ID" value="AXL22283.1"/>
    <property type="molecule type" value="Genomic_DNA"/>
</dbReference>
<dbReference type="Pfam" id="PF12836">
    <property type="entry name" value="HHH_3"/>
    <property type="match status" value="1"/>
</dbReference>
<dbReference type="NCBIfam" id="TIGR00426">
    <property type="entry name" value="competence protein ComEA helix-hairpin-helix repeat region"/>
    <property type="match status" value="1"/>
</dbReference>
<feature type="domain" description="Helix-hairpin-helix DNA-binding motif class 1" evidence="1">
    <location>
        <begin position="153"/>
        <end position="172"/>
    </location>
</feature>
<evidence type="ECO:0000313" key="2">
    <source>
        <dbReference type="EMBL" id="AXL22283.1"/>
    </source>
</evidence>
<dbReference type="Proteomes" id="UP000254337">
    <property type="component" value="Chromosome"/>
</dbReference>
<dbReference type="OrthoDB" id="9790239at2"/>
<evidence type="ECO:0000259" key="1">
    <source>
        <dbReference type="SMART" id="SM00278"/>
    </source>
</evidence>
<dbReference type="AlphaFoldDB" id="A0A346B2E0"/>
<gene>
    <name evidence="2" type="ORF">DKB62_12320</name>
</gene>
<dbReference type="PANTHER" id="PTHR21180">
    <property type="entry name" value="ENDONUCLEASE/EXONUCLEASE/PHOSPHATASE FAMILY DOMAIN-CONTAINING PROTEIN 1"/>
    <property type="match status" value="1"/>
</dbReference>
<dbReference type="Pfam" id="PF10531">
    <property type="entry name" value="SLBB"/>
    <property type="match status" value="1"/>
</dbReference>
<dbReference type="InterPro" id="IPR010994">
    <property type="entry name" value="RuvA_2-like"/>
</dbReference>
<keyword evidence="2" id="KW-0238">DNA-binding</keyword>
<dbReference type="GO" id="GO:0003677">
    <property type="term" value="F:DNA binding"/>
    <property type="evidence" value="ECO:0007669"/>
    <property type="project" value="UniProtKB-KW"/>
</dbReference>
<dbReference type="Gene3D" id="1.10.150.310">
    <property type="entry name" value="Tex RuvX-like domain-like"/>
    <property type="match status" value="1"/>
</dbReference>